<organism evidence="2 3">
    <name type="scientific">Endozoicomonas montiporae</name>
    <dbReference type="NCBI Taxonomy" id="1027273"/>
    <lineage>
        <taxon>Bacteria</taxon>
        <taxon>Pseudomonadati</taxon>
        <taxon>Pseudomonadota</taxon>
        <taxon>Gammaproteobacteria</taxon>
        <taxon>Oceanospirillales</taxon>
        <taxon>Endozoicomonadaceae</taxon>
        <taxon>Endozoicomonas</taxon>
    </lineage>
</organism>
<dbReference type="RefSeq" id="WP_082212354.1">
    <property type="nucleotide sequence ID" value="NZ_JOKG01000006.1"/>
</dbReference>
<evidence type="ECO:0000313" key="2">
    <source>
        <dbReference type="EMBL" id="KEQ11643.1"/>
    </source>
</evidence>
<proteinExistence type="predicted"/>
<comment type="caution">
    <text evidence="2">The sequence shown here is derived from an EMBL/GenBank/DDBJ whole genome shotgun (WGS) entry which is preliminary data.</text>
</comment>
<feature type="transmembrane region" description="Helical" evidence="1">
    <location>
        <begin position="66"/>
        <end position="97"/>
    </location>
</feature>
<evidence type="ECO:0000313" key="3">
    <source>
        <dbReference type="Proteomes" id="UP000028006"/>
    </source>
</evidence>
<dbReference type="GO" id="GO:0005886">
    <property type="term" value="C:plasma membrane"/>
    <property type="evidence" value="ECO:0007669"/>
    <property type="project" value="TreeGrafter"/>
</dbReference>
<dbReference type="InterPro" id="IPR003474">
    <property type="entry name" value="Glcn_transporter"/>
</dbReference>
<sequence length="99" mass="10190">MITLNELLVGFCGSVFLLVFLTIRCRVPAFMALLLASYVAGFGFGMTPDAVLSLVTAGFGDTLGSIGLTIALGAFLGIVLEYCGATTVIANGIILLLKG</sequence>
<dbReference type="GO" id="GO:0015128">
    <property type="term" value="F:gluconate transmembrane transporter activity"/>
    <property type="evidence" value="ECO:0007669"/>
    <property type="project" value="InterPro"/>
</dbReference>
<keyword evidence="1" id="KW-0812">Transmembrane</keyword>
<evidence type="ECO:0000256" key="1">
    <source>
        <dbReference type="SAM" id="Phobius"/>
    </source>
</evidence>
<gene>
    <name evidence="2" type="ORF">GZ77_24295</name>
</gene>
<keyword evidence="1" id="KW-0472">Membrane</keyword>
<dbReference type="AlphaFoldDB" id="A0A081MZM0"/>
<reference evidence="2 3" key="1">
    <citation type="submission" date="2014-06" db="EMBL/GenBank/DDBJ databases">
        <title>Whole Genome Sequences of Three Symbiotic Endozoicomonas Bacteria.</title>
        <authorList>
            <person name="Neave M.J."/>
            <person name="Apprill A."/>
            <person name="Voolstra C.R."/>
        </authorList>
    </citation>
    <scope>NUCLEOTIDE SEQUENCE [LARGE SCALE GENOMIC DNA]</scope>
    <source>
        <strain evidence="2 3">LMG 24815</strain>
    </source>
</reference>
<dbReference type="eggNOG" id="COG2610">
    <property type="taxonomic scope" value="Bacteria"/>
</dbReference>
<protein>
    <submittedName>
        <fullName evidence="2">Uncharacterized protein</fullName>
    </submittedName>
</protein>
<dbReference type="EMBL" id="JOKG01000006">
    <property type="protein sequence ID" value="KEQ11643.1"/>
    <property type="molecule type" value="Genomic_DNA"/>
</dbReference>
<dbReference type="PANTHER" id="PTHR30354">
    <property type="entry name" value="GNT FAMILY GLUCONATE TRANSPORTER"/>
    <property type="match status" value="1"/>
</dbReference>
<feature type="transmembrane region" description="Helical" evidence="1">
    <location>
        <begin position="30"/>
        <end position="46"/>
    </location>
</feature>
<name>A0A081MZM0_9GAMM</name>
<dbReference type="PANTHER" id="PTHR30354:SF11">
    <property type="entry name" value="PERMEASE"/>
    <property type="match status" value="1"/>
</dbReference>
<dbReference type="Pfam" id="PF02447">
    <property type="entry name" value="GntP_permease"/>
    <property type="match status" value="1"/>
</dbReference>
<accession>A0A081MZM0</accession>
<keyword evidence="3" id="KW-1185">Reference proteome</keyword>
<dbReference type="Proteomes" id="UP000028006">
    <property type="component" value="Unassembled WGS sequence"/>
</dbReference>
<keyword evidence="1" id="KW-1133">Transmembrane helix</keyword>
<feature type="transmembrane region" description="Helical" evidence="1">
    <location>
        <begin position="6"/>
        <end position="23"/>
    </location>
</feature>